<feature type="compositionally biased region" description="Basic and acidic residues" evidence="2">
    <location>
        <begin position="585"/>
        <end position="607"/>
    </location>
</feature>
<feature type="region of interest" description="Disordered" evidence="2">
    <location>
        <begin position="938"/>
        <end position="1006"/>
    </location>
</feature>
<feature type="compositionally biased region" description="Basic and acidic residues" evidence="2">
    <location>
        <begin position="1143"/>
        <end position="1196"/>
    </location>
</feature>
<evidence type="ECO:0000256" key="3">
    <source>
        <dbReference type="SAM" id="Phobius"/>
    </source>
</evidence>
<feature type="compositionally biased region" description="Polar residues" evidence="2">
    <location>
        <begin position="754"/>
        <end position="772"/>
    </location>
</feature>
<feature type="compositionally biased region" description="Polar residues" evidence="2">
    <location>
        <begin position="381"/>
        <end position="396"/>
    </location>
</feature>
<protein>
    <submittedName>
        <fullName evidence="4">Uncharacterized protein</fullName>
    </submittedName>
</protein>
<feature type="compositionally biased region" description="Basic and acidic residues" evidence="2">
    <location>
        <begin position="631"/>
        <end position="649"/>
    </location>
</feature>
<feature type="compositionally biased region" description="Polar residues" evidence="2">
    <location>
        <begin position="210"/>
        <end position="234"/>
    </location>
</feature>
<feature type="region of interest" description="Disordered" evidence="2">
    <location>
        <begin position="306"/>
        <end position="339"/>
    </location>
</feature>
<name>A0A6V7GWP4_9HYME</name>
<feature type="compositionally biased region" description="Basic and acidic residues" evidence="2">
    <location>
        <begin position="774"/>
        <end position="784"/>
    </location>
</feature>
<feature type="compositionally biased region" description="Basic and acidic residues" evidence="2">
    <location>
        <begin position="856"/>
        <end position="866"/>
    </location>
</feature>
<keyword evidence="3" id="KW-1133">Transmembrane helix</keyword>
<dbReference type="OrthoDB" id="7616070at2759"/>
<dbReference type="Proteomes" id="UP000752696">
    <property type="component" value="Unassembled WGS sequence"/>
</dbReference>
<keyword evidence="5" id="KW-1185">Reference proteome</keyword>
<keyword evidence="3" id="KW-0812">Transmembrane</keyword>
<gene>
    <name evidence="4" type="ORF">MHI_LOCUS66337</name>
</gene>
<feature type="region of interest" description="Disordered" evidence="2">
    <location>
        <begin position="210"/>
        <end position="270"/>
    </location>
</feature>
<feature type="non-terminal residue" evidence="4">
    <location>
        <position position="1"/>
    </location>
</feature>
<evidence type="ECO:0000256" key="1">
    <source>
        <dbReference type="SAM" id="Coils"/>
    </source>
</evidence>
<feature type="compositionally biased region" description="Acidic residues" evidence="2">
    <location>
        <begin position="1065"/>
        <end position="1077"/>
    </location>
</feature>
<feature type="compositionally biased region" description="Basic and acidic residues" evidence="2">
    <location>
        <begin position="658"/>
        <end position="680"/>
    </location>
</feature>
<keyword evidence="1" id="KW-0175">Coiled coil</keyword>
<feature type="coiled-coil region" evidence="1">
    <location>
        <begin position="1650"/>
        <end position="1677"/>
    </location>
</feature>
<evidence type="ECO:0000313" key="4">
    <source>
        <dbReference type="EMBL" id="CAD1468749.1"/>
    </source>
</evidence>
<feature type="compositionally biased region" description="Basic residues" evidence="2">
    <location>
        <begin position="619"/>
        <end position="630"/>
    </location>
</feature>
<feature type="region of interest" description="Disordered" evidence="2">
    <location>
        <begin position="1456"/>
        <end position="1480"/>
    </location>
</feature>
<comment type="caution">
    <text evidence="4">The sequence shown here is derived from an EMBL/GenBank/DDBJ whole genome shotgun (WGS) entry which is preliminary data.</text>
</comment>
<dbReference type="EMBL" id="CAJDYZ010001261">
    <property type="protein sequence ID" value="CAD1468749.1"/>
    <property type="molecule type" value="Genomic_DNA"/>
</dbReference>
<feature type="region of interest" description="Disordered" evidence="2">
    <location>
        <begin position="585"/>
        <end position="706"/>
    </location>
</feature>
<feature type="region of interest" description="Disordered" evidence="2">
    <location>
        <begin position="1996"/>
        <end position="2026"/>
    </location>
</feature>
<reference evidence="4" key="1">
    <citation type="submission" date="2020-07" db="EMBL/GenBank/DDBJ databases">
        <authorList>
            <person name="Nazaruddin N."/>
        </authorList>
    </citation>
    <scope>NUCLEOTIDE SEQUENCE</scope>
</reference>
<sequence length="2070" mass="235414">MRKLKRMRSDTNLIVNRLCSKLADSKYRTRSLTTLISSESYETYDSRDTISRIIDDPNLTTAQKTMRILGLTDQDIADARARIKERAIREKLSVQDDDSLGRANKRDVSRYFFDEYDSNVLKEDEQSTRSSVDETSMEDEIATNERQANEITITDESSACDKVTSESETAEDRVAMDETANDKNVNGTAGQDRVTTDEITSGEIIVNNNTTLRNPSTFSRNVDPSNSFESIQHSSMKKEGRADFPQTNQYGGSSSTERDSSRVNFSRQSVEMSPMERRSLFGCNCIVDDYLYNKTLDEYCLSNGPMMRNSTPDESIDEDKMSENREDDLENSNDTTYHSCLDNTDQSIENQRAEFPLIQKLLQNDLNILRSIGRDDRRFENSSNDKPISGDESTGGFSRSYASIDVQSLSAILKDLSVTRNVVTNFGTLKIVESNEIVNTVQRSGRNTEGNVVKVSSFGDANIPRFFKDSMKVFDGCYEKDFANNTELQCLLRQLEKKKWSIFPAQLGQAPSNVLKEQIDHGNPSSTVQDLRMQRLGLSNDGNFSTMKRHEISTSTPSKAIYGEEHLAPEIMQMNEQFLDALSDARKPKDAHTQTEDDDRQEQRSKGSNEVNLVDEAQKRHRKTFFKCKRPKEQSEANHREQKTRDTRASKRLPQIAEKSDEKYATQRKPIENPRNKPDSARSPSDESVCECVKAQSSEVKSDRRREMNRKCTARCKVETFGTIPFSQVVRPAIFDSVIYRRKPPAYPRWAKSQPGNVSNAANSRKASSTFKTLADETSKKPADKQSAVHSPRKFKWKSRAEETESREMRALKAYNEVTLLKDKKALDARKRPTAGRQQLAAVATPESSRTHSRKNRPDRCKRNVPRNVDDYLDKENLFVDATTETEPLLNIPVKNSKTFVTTNDGRKTLLSCSNKLSKVNKIADKLLLDNFDRLVGGQAKGSKRTGEVETKKQHTKYSRPTKLTREEENNDGSMVSMRKLEGTQKGQDLERTPGKKDVRGPLEIPAASSDVDSCLLAENERDKETSTSANLCVDFGAQAGRLLTVVKPTTQDVASSWSSSTVEAQEDEPYFPEQDDASTQTTEHGATSEHEEKRQTVKTEDYEKENELASETEEPATLKTAENQNEFDPVSKMEEFESALEEQAKGIDRISGAEERRKEASNIRDDCQGQVEEKEKEETKESIVSDDVPRDEAKENVEVRGDGLVEEDKKEETKETLDDVFPKSTEVLRNERETVRVRGDRGLEVLQNEPETISRRLISNLSDLAGSIDINYVILNSFDAPRESDTPVWDIVDEDTIRTLHNMFAYRSLDASFDLSGEFHTMEEILNGRQTVSSSSSSSSLDDFIFQPSIDFPANLSMYEHTALRAMIRPRRGLEEEEEEEDDGEDSLCDLCITSIDREHLPEIDSFEIEEISAEHPIVSELGLNDLLIQVVRIWRRLNVRGLLSGVLETLHDPLNDDRTDTSQLVSSHDEREDDETHRGCSLEDQRVLKFFQDDCLRFVNEDIFTNIKFPVVINLTDAIPNSLEVAFDDQEDPEDTELDLDVVLEQAEPSKTNLFSLMDDEHEADMEFINEIGDEDEETTRNEYLKTLQRLSSMSIVNSYDAFGRVLHDENEASYSKDQILIASCANKLKKCMLVRSVPVQRRRGDLNRTCEETLEEIEETLEIVERSIDSEEIMDEIIMATEDVEDVEKLRTKDTDEREEIEKIYKYEDVDEDAALPVAKEDTQVEACKKEAEMIDENIQLVELDGEEDNSLERTNSNEQRIVTLYTILTFWMLVFCFYVRYFYQKIILFKQASTSTSTLKPFEIHAVPTSTTTFLENSILIDRIEAKETEEELDEDDSFDRIVDLEMIDVSRFDEYDSVMNFDSTLYATLSNSLIVKALNEDDSKGTDESAVCLRERILGNIEICPNESQGEEIETSVESDSRMQPVSLTLNSEFTDSSFAIEPKVEEDSLELRLAAEEIETLRYKQDDDFDDLRETKVRRNAVAAKFVKVRGRSSEDEDEEEKRDERSSSEANFMQMRTNDSFDSTYTAISQVSRNAASAIDLNDSSMEEFAIASNESGESNEGI</sequence>
<feature type="compositionally biased region" description="Polar residues" evidence="2">
    <location>
        <begin position="245"/>
        <end position="255"/>
    </location>
</feature>
<evidence type="ECO:0000256" key="2">
    <source>
        <dbReference type="SAM" id="MobiDB-lite"/>
    </source>
</evidence>
<feature type="compositionally biased region" description="Basic and acidic residues" evidence="2">
    <location>
        <begin position="1469"/>
        <end position="1480"/>
    </location>
</feature>
<keyword evidence="3" id="KW-0472">Membrane</keyword>
<feature type="compositionally biased region" description="Polar residues" evidence="2">
    <location>
        <begin position="1053"/>
        <end position="1064"/>
    </location>
</feature>
<feature type="region of interest" description="Disordered" evidence="2">
    <location>
        <begin position="153"/>
        <end position="172"/>
    </location>
</feature>
<feature type="region of interest" description="Disordered" evidence="2">
    <location>
        <begin position="826"/>
        <end position="866"/>
    </location>
</feature>
<organism evidence="4 5">
    <name type="scientific">Heterotrigona itama</name>
    <dbReference type="NCBI Taxonomy" id="395501"/>
    <lineage>
        <taxon>Eukaryota</taxon>
        <taxon>Metazoa</taxon>
        <taxon>Ecdysozoa</taxon>
        <taxon>Arthropoda</taxon>
        <taxon>Hexapoda</taxon>
        <taxon>Insecta</taxon>
        <taxon>Pterygota</taxon>
        <taxon>Neoptera</taxon>
        <taxon>Endopterygota</taxon>
        <taxon>Hymenoptera</taxon>
        <taxon>Apocrita</taxon>
        <taxon>Aculeata</taxon>
        <taxon>Apoidea</taxon>
        <taxon>Anthophila</taxon>
        <taxon>Apidae</taxon>
        <taxon>Heterotrigona</taxon>
    </lineage>
</organism>
<evidence type="ECO:0000313" key="5">
    <source>
        <dbReference type="Proteomes" id="UP000752696"/>
    </source>
</evidence>
<feature type="compositionally biased region" description="Basic and acidic residues" evidence="2">
    <location>
        <begin position="979"/>
        <end position="1001"/>
    </location>
</feature>
<feature type="region of interest" description="Disordered" evidence="2">
    <location>
        <begin position="751"/>
        <end position="807"/>
    </location>
</feature>
<feature type="compositionally biased region" description="Polar residues" evidence="2">
    <location>
        <begin position="2017"/>
        <end position="2026"/>
    </location>
</feature>
<accession>A0A6V7GWP4</accession>
<feature type="region of interest" description="Disordered" evidence="2">
    <location>
        <begin position="1053"/>
        <end position="1196"/>
    </location>
</feature>
<feature type="region of interest" description="Disordered" evidence="2">
    <location>
        <begin position="377"/>
        <end position="396"/>
    </location>
</feature>
<feature type="compositionally biased region" description="Basic and acidic residues" evidence="2">
    <location>
        <begin position="1087"/>
        <end position="1108"/>
    </location>
</feature>
<proteinExistence type="predicted"/>
<feature type="transmembrane region" description="Helical" evidence="3">
    <location>
        <begin position="1766"/>
        <end position="1787"/>
    </location>
</feature>